<sequence length="255" mass="30035">MEQYWAYFWAAWDWGKSMMALLGLGGITIGGAAAVGYGLFKWLGEKWIDQKFDKQMEAYRTEQTRELERLRHKINGVFDRTIRLHTKEFEVLPDLWGKLVEAHAWSSNYVSPMQSYADVGRMDDEELSEYLDGTTYMAVQKRDVKAETNPHERQKVFTKVADLYRHNDAMQRIREFAVALRKEGIFVKPEIRADMEKLLTLIRNAVFERRSNEEDDIRPRLRDDYKLFKRDAQPLLDKIELDVAARLWDSTTTEV</sequence>
<proteinExistence type="predicted"/>
<evidence type="ECO:0000313" key="3">
    <source>
        <dbReference type="Proteomes" id="UP001214094"/>
    </source>
</evidence>
<reference evidence="2 3" key="1">
    <citation type="submission" date="2023-03" db="EMBL/GenBank/DDBJ databases">
        <title>Comparative genome and transcriptome analysis combination mining strategies for increasing vitamin B12 production of Ensifer adhaerens strain.</title>
        <authorList>
            <person name="Yongheng L."/>
        </authorList>
    </citation>
    <scope>NUCLEOTIDE SEQUENCE [LARGE SCALE GENOMIC DNA]</scope>
    <source>
        <strain evidence="2 3">Casida A-T305</strain>
    </source>
</reference>
<dbReference type="RefSeq" id="WP_034802317.1">
    <property type="nucleotide sequence ID" value="NZ_CP015880.1"/>
</dbReference>
<name>A0ABY8HH88_ENSAD</name>
<organism evidence="2 3">
    <name type="scientific">Ensifer adhaerens</name>
    <name type="common">Sinorhizobium morelense</name>
    <dbReference type="NCBI Taxonomy" id="106592"/>
    <lineage>
        <taxon>Bacteria</taxon>
        <taxon>Pseudomonadati</taxon>
        <taxon>Pseudomonadota</taxon>
        <taxon>Alphaproteobacteria</taxon>
        <taxon>Hyphomicrobiales</taxon>
        <taxon>Rhizobiaceae</taxon>
        <taxon>Sinorhizobium/Ensifer group</taxon>
        <taxon>Ensifer</taxon>
    </lineage>
</organism>
<dbReference type="EMBL" id="CP121308">
    <property type="protein sequence ID" value="WFP91363.1"/>
    <property type="molecule type" value="Genomic_DNA"/>
</dbReference>
<dbReference type="GeneID" id="29517532"/>
<evidence type="ECO:0000256" key="1">
    <source>
        <dbReference type="SAM" id="Phobius"/>
    </source>
</evidence>
<feature type="transmembrane region" description="Helical" evidence="1">
    <location>
        <begin position="20"/>
        <end position="40"/>
    </location>
</feature>
<keyword evidence="1" id="KW-0812">Transmembrane</keyword>
<protein>
    <submittedName>
        <fullName evidence="2">Uncharacterized protein</fullName>
    </submittedName>
</protein>
<keyword evidence="1" id="KW-0472">Membrane</keyword>
<keyword evidence="3" id="KW-1185">Reference proteome</keyword>
<keyword evidence="1" id="KW-1133">Transmembrane helix</keyword>
<accession>A0ABY8HH88</accession>
<evidence type="ECO:0000313" key="2">
    <source>
        <dbReference type="EMBL" id="WFP91363.1"/>
    </source>
</evidence>
<dbReference type="Proteomes" id="UP001214094">
    <property type="component" value="Chromosome"/>
</dbReference>
<gene>
    <name evidence="2" type="ORF">P4B07_03005</name>
</gene>